<feature type="compositionally biased region" description="Polar residues" evidence="1">
    <location>
        <begin position="248"/>
        <end position="259"/>
    </location>
</feature>
<feature type="compositionally biased region" description="Low complexity" evidence="1">
    <location>
        <begin position="104"/>
        <end position="118"/>
    </location>
</feature>
<feature type="compositionally biased region" description="Acidic residues" evidence="1">
    <location>
        <begin position="119"/>
        <end position="135"/>
    </location>
</feature>
<keyword evidence="2" id="KW-0472">Membrane</keyword>
<evidence type="ECO:0000256" key="1">
    <source>
        <dbReference type="SAM" id="MobiDB-lite"/>
    </source>
</evidence>
<name>Q7RAU2_PLAYO</name>
<organism evidence="3 4">
    <name type="scientific">Plasmodium yoelii yoelii</name>
    <dbReference type="NCBI Taxonomy" id="73239"/>
    <lineage>
        <taxon>Eukaryota</taxon>
        <taxon>Sar</taxon>
        <taxon>Alveolata</taxon>
        <taxon>Apicomplexa</taxon>
        <taxon>Aconoidasida</taxon>
        <taxon>Haemosporida</taxon>
        <taxon>Plasmodiidae</taxon>
        <taxon>Plasmodium</taxon>
        <taxon>Plasmodium (Vinckeia)</taxon>
    </lineage>
</organism>
<feature type="compositionally biased region" description="Low complexity" evidence="1">
    <location>
        <begin position="48"/>
        <end position="66"/>
    </location>
</feature>
<dbReference type="EMBL" id="AABL01002165">
    <property type="protein sequence ID" value="EAA18622.1"/>
    <property type="molecule type" value="Genomic_DNA"/>
</dbReference>
<feature type="compositionally biased region" description="Polar residues" evidence="1">
    <location>
        <begin position="420"/>
        <end position="429"/>
    </location>
</feature>
<feature type="transmembrane region" description="Helical" evidence="2">
    <location>
        <begin position="7"/>
        <end position="25"/>
    </location>
</feature>
<reference evidence="3 4" key="1">
    <citation type="journal article" date="2002" name="Nature">
        <title>Genome sequence and comparative analysis of the model rodent malaria parasite Plasmodium yoelii yoelii.</title>
        <authorList>
            <person name="Carlton J.M."/>
            <person name="Angiuoli S.V."/>
            <person name="Suh B.B."/>
            <person name="Kooij T.W."/>
            <person name="Pertea M."/>
            <person name="Silva J.C."/>
            <person name="Ermolaeva M.D."/>
            <person name="Allen J.E."/>
            <person name="Selengut J.D."/>
            <person name="Koo H.L."/>
            <person name="Peterson J.D."/>
            <person name="Pop M."/>
            <person name="Kosack D.S."/>
            <person name="Shumway M.F."/>
            <person name="Bidwell S.L."/>
            <person name="Shallom S.J."/>
            <person name="van Aken S.E."/>
            <person name="Riedmuller S.B."/>
            <person name="Feldblyum T.V."/>
            <person name="Cho J.K."/>
            <person name="Quackenbush J."/>
            <person name="Sedegah M."/>
            <person name="Shoaibi A."/>
            <person name="Cummings L.M."/>
            <person name="Florens L."/>
            <person name="Yates J.R."/>
            <person name="Raine J.D."/>
            <person name="Sinden R.E."/>
            <person name="Harris M.A."/>
            <person name="Cunningham D.A."/>
            <person name="Preiser P.R."/>
            <person name="Bergman L.W."/>
            <person name="Vaidya A.B."/>
            <person name="van Lin L.H."/>
            <person name="Janse C.J."/>
            <person name="Waters A.P."/>
            <person name="Smith H.O."/>
            <person name="White O.R."/>
            <person name="Salzberg S.L."/>
            <person name="Venter J.C."/>
            <person name="Fraser C.M."/>
            <person name="Hoffman S.L."/>
            <person name="Gardner M.J."/>
            <person name="Carucci D.J."/>
        </authorList>
    </citation>
    <scope>NUCLEOTIDE SEQUENCE [LARGE SCALE GENOMIC DNA]</scope>
    <source>
        <strain evidence="3 4">17XNL</strain>
    </source>
</reference>
<gene>
    <name evidence="3" type="ORF">PY06407</name>
</gene>
<protein>
    <submittedName>
        <fullName evidence="3">Uncharacterized protein</fullName>
    </submittedName>
</protein>
<evidence type="ECO:0000256" key="2">
    <source>
        <dbReference type="SAM" id="Phobius"/>
    </source>
</evidence>
<feature type="compositionally biased region" description="Low complexity" evidence="1">
    <location>
        <begin position="272"/>
        <end position="292"/>
    </location>
</feature>
<feature type="compositionally biased region" description="Polar residues" evidence="1">
    <location>
        <begin position="362"/>
        <end position="377"/>
    </location>
</feature>
<keyword evidence="2" id="KW-0812">Transmembrane</keyword>
<comment type="caution">
    <text evidence="3">The sequence shown here is derived from an EMBL/GenBank/DDBJ whole genome shotgun (WGS) entry which is preliminary data.</text>
</comment>
<feature type="non-terminal residue" evidence="3">
    <location>
        <position position="1"/>
    </location>
</feature>
<dbReference type="KEGG" id="pyo:PY17X_1460300"/>
<feature type="compositionally biased region" description="Polar residues" evidence="1">
    <location>
        <begin position="300"/>
        <end position="314"/>
    </location>
</feature>
<keyword evidence="4" id="KW-1185">Reference proteome</keyword>
<dbReference type="InParanoid" id="Q7RAU2"/>
<feature type="compositionally biased region" description="Basic and acidic residues" evidence="1">
    <location>
        <begin position="404"/>
        <end position="415"/>
    </location>
</feature>
<feature type="region of interest" description="Disordered" evidence="1">
    <location>
        <begin position="355"/>
        <end position="440"/>
    </location>
</feature>
<evidence type="ECO:0000313" key="3">
    <source>
        <dbReference type="EMBL" id="EAA18622.1"/>
    </source>
</evidence>
<accession>Q7RAU2</accession>
<dbReference type="FunCoup" id="Q7RAU2">
    <property type="interactions" value="499"/>
</dbReference>
<keyword evidence="2" id="KW-1133">Transmembrane helix</keyword>
<dbReference type="Proteomes" id="UP000008553">
    <property type="component" value="Unassembled WGS sequence"/>
</dbReference>
<sequence>GTMKRNLLFFIYYHAAIFMVFWKFGNGKGGNEKKKNVKDLIRRYESINNSNDLNNSSSSSSDLTDTNYEDRDNAPNRRQNVAFDDQQPSTSYANRNNGNQYGRMNMKGNANNDGNNMINDEDYDDDDDSDSEEFNYQEPSNNYRGNNNYMHNSNSQTPMYANKSYLYSSNFRDPNENQPSENYDDQYSPQNNPPYLGRSFDNFRNRLGLNTEDFSRGTETYSNTTNKRNTGLNNDSDSFITDDIQYTKYESSENPINSSRQRHDSGMRQSPNNEYNDRNNNSNNRNSNMYINTDEDDDSYSNPYGYNNQNQGPNASQVMRYRLNSDDDSIDQQSIYSNPIDDISTSDNYSLNFGGKKKSRSIQHIENDNSSILNSQRNYEDIDNNSSRNGDNRSKIQNKPSIRIFDRGNKGDAQNKSKRLSYSNSNPILNKNYEPRQPITRNSTSNKILASYIDIYTAQQRNIFYNKNTRVEKSPIKKFFKMNNSNDKIISVTEELLNSSKQCIVNNINKLTNDVLLKNLALNNTNMIKNYEQAVSYIVFHSKIKNKESHLDIKSVPYKYSELHVENSSTILPNMYILNTYEFMLSNQRICGRFRTIIKNKKRDNNLKPVDLVLMLSLDYIKNMNPTLVSNLIKFIKTKQSIYMKKYYFNTMVALIPFIKPALKIYYGESIYKDLTTYKMQSEIKNIFDELLLISIKWAQAFKDKYSANDNKIILDMHQTISKFSTSKTRTLSKTFVSLENILYKELITNDIVDNKDDNQKVLISYIVKCFRNIYYSAFYLMGNKRTY</sequence>
<feature type="compositionally biased region" description="Polar residues" evidence="1">
    <location>
        <begin position="165"/>
        <end position="190"/>
    </location>
</feature>
<feature type="region of interest" description="Disordered" evidence="1">
    <location>
        <begin position="48"/>
        <end position="314"/>
    </location>
</feature>
<proteinExistence type="predicted"/>
<dbReference type="PaxDb" id="73239-Q7RAU2"/>
<feature type="compositionally biased region" description="Low complexity" evidence="1">
    <location>
        <begin position="140"/>
        <end position="155"/>
    </location>
</feature>
<evidence type="ECO:0000313" key="4">
    <source>
        <dbReference type="Proteomes" id="UP000008553"/>
    </source>
</evidence>
<dbReference type="AlphaFoldDB" id="Q7RAU2"/>
<feature type="compositionally biased region" description="Polar residues" evidence="1">
    <location>
        <begin position="217"/>
        <end position="239"/>
    </location>
</feature>
<feature type="compositionally biased region" description="Polar residues" evidence="1">
    <location>
        <begin position="86"/>
        <end position="102"/>
    </location>
</feature>